<evidence type="ECO:0000313" key="1">
    <source>
        <dbReference type="EMBL" id="BAR58956.1"/>
    </source>
</evidence>
<proteinExistence type="predicted"/>
<dbReference type="EMBL" id="AP014685">
    <property type="protein sequence ID" value="BAR58956.1"/>
    <property type="molecule type" value="Genomic_DNA"/>
</dbReference>
<protein>
    <submittedName>
        <fullName evidence="1">Uncharacterized protein</fullName>
    </submittedName>
</protein>
<sequence>MVTASRVRKDDRTFRHWRTVRAITAISYRFLARTAPLTRQMPFSIE</sequence>
<organism evidence="1 2">
    <name type="scientific">Bradyrhizobium diazoefficiens</name>
    <dbReference type="NCBI Taxonomy" id="1355477"/>
    <lineage>
        <taxon>Bacteria</taxon>
        <taxon>Pseudomonadati</taxon>
        <taxon>Pseudomonadota</taxon>
        <taxon>Alphaproteobacteria</taxon>
        <taxon>Hyphomicrobiales</taxon>
        <taxon>Nitrobacteraceae</taxon>
        <taxon>Bradyrhizobium</taxon>
    </lineage>
</organism>
<name>A0A0E4FVI1_9BRAD</name>
<gene>
    <name evidence="1" type="ORF">NK6_5800</name>
</gene>
<dbReference type="Proteomes" id="UP000063308">
    <property type="component" value="Chromosome"/>
</dbReference>
<evidence type="ECO:0000313" key="2">
    <source>
        <dbReference type="Proteomes" id="UP000063308"/>
    </source>
</evidence>
<accession>A0A0E4FVI1</accession>
<dbReference type="AlphaFoldDB" id="A0A0E4FVI1"/>
<reference evidence="1 2" key="1">
    <citation type="submission" date="2014-11" db="EMBL/GenBank/DDBJ databases">
        <title>Symbiosis island explosion on the genome of extra-slow-growing strains of soybean bradyrhizobia with massive insertion sequences.</title>
        <authorList>
            <person name="Iida T."/>
            <person name="Minamisawa K."/>
        </authorList>
    </citation>
    <scope>NUCLEOTIDE SEQUENCE [LARGE SCALE GENOMIC DNA]</scope>
    <source>
        <strain evidence="1 2">NK6</strain>
    </source>
</reference>